<evidence type="ECO:0000313" key="11">
    <source>
        <dbReference type="Proteomes" id="UP000070412"/>
    </source>
</evidence>
<dbReference type="OrthoDB" id="6496691at2759"/>
<dbReference type="AlphaFoldDB" id="A0A834R6W9"/>
<evidence type="ECO:0000256" key="7">
    <source>
        <dbReference type="ARBA" id="ARBA00023242"/>
    </source>
</evidence>
<evidence type="ECO:0000256" key="4">
    <source>
        <dbReference type="ARBA" id="ARBA00022448"/>
    </source>
</evidence>
<evidence type="ECO:0000313" key="10">
    <source>
        <dbReference type="EnsemblMetazoa" id="KAF7491994.1"/>
    </source>
</evidence>
<name>A0A834R6W9_SARSC</name>
<evidence type="ECO:0000256" key="1">
    <source>
        <dbReference type="ARBA" id="ARBA00004123"/>
    </source>
</evidence>
<comment type="similarity">
    <text evidence="3">Belongs to the exportin family.</text>
</comment>
<dbReference type="Pfam" id="PF08389">
    <property type="entry name" value="Xpo1"/>
    <property type="match status" value="1"/>
</dbReference>
<dbReference type="GO" id="GO:0005049">
    <property type="term" value="F:nuclear export signal receptor activity"/>
    <property type="evidence" value="ECO:0007669"/>
    <property type="project" value="InterPro"/>
</dbReference>
<dbReference type="EnsemblMetazoa" id="SSS_4147s_mrna">
    <property type="protein sequence ID" value="KAF7491994.1"/>
    <property type="gene ID" value="SSS_4147"/>
</dbReference>
<dbReference type="PANTHER" id="PTHR21452:SF4">
    <property type="entry name" value="EXPORTIN-6"/>
    <property type="match status" value="1"/>
</dbReference>
<keyword evidence="6" id="KW-0653">Protein transport</keyword>
<gene>
    <name evidence="9" type="ORF">SSS_4147</name>
</gene>
<dbReference type="GO" id="GO:0005737">
    <property type="term" value="C:cytoplasm"/>
    <property type="evidence" value="ECO:0007669"/>
    <property type="project" value="UniProtKB-SubCell"/>
</dbReference>
<dbReference type="InterPro" id="IPR011989">
    <property type="entry name" value="ARM-like"/>
</dbReference>
<dbReference type="Proteomes" id="UP000070412">
    <property type="component" value="Unassembled WGS sequence"/>
</dbReference>
<dbReference type="EMBL" id="WVUK01000058">
    <property type="protein sequence ID" value="KAF7491994.1"/>
    <property type="molecule type" value="Genomic_DNA"/>
</dbReference>
<sequence>MTQTNESSALMIATLNGQHTDVVVSKNLQENLWMNGCQANAETLTKLECLIEEFFLGSTCNDRKKQIEIVLGEYSTTPRAWQSALIFFSQTKSEYTQMFCLKVIDTFVTKAWHTLPDDIKISFRQALWRHLLENHSNLTRPIRNKLCTILVIIAHQDWSKLYPEFLKNILDFLAVDTAQNISHSHSLVLLGLNLLEITIQEFSSTNNHYSHSSARNQSIRMLQTNLSNIIQSLTLLLESIISKHVNYYSATPPPSPTSFCNNSNDTNNNNENSRIHKKISETNLQSILSSLIETSDHTNVFQLSLKKGLLNSIPEMDQEFIEITSQIFVCLSVVIDFMPVNYFHSINSTLLSVLYVLATFGSINPSHNSSKLGLISMNCINELMSKASSFDADANEFIYNVFQNTFLILQFIVNSSSSSSMIDQNSLRTNISITSKCFEEKCTKKIDQIDSNYLKKFIEFLRLFIGNHLGRFERFIAFPTKEFLLILFEFTSKMCHSIELYLSLLKLWMIYFDFLENSINSLNNSMMTERKLEQIKGPIFGLLMFAIQSIQFSCNGDHLRQLDCDNCDFNIFEAYCGDSSETMENLDTDIDVGDGEADRSDLQEYLFQSIEIIMKISEFYTDEALHLIDRCFEERLQNLVGTIEFVINKNNNDHLNQQRKDIDFDDSSLQQIRYRIKDFSIILELIARSSIFRGGENFEKFFLQTETKLSKLIEILKIISLHQFDRINQTEHMKNYLIEEFLSIKSHIIVTFRAYIFWFQKIWQLLELKDKTSSSSSTSTSMSNKQLLTSSIGILRFVIDLCCTIIYDIDVEVREKSSSVNRSILLQRKSYHFACSTLHLISYNLRSAYIYNMDSVQKLFDRNFIEKLSLINQTRPIKIQSVIPLNDQILITQSLSNFMILPWSQVSNEQQEWDRRILGLNVLIENSLRSFNNLDLTINSTATNGIGSTKMSAINSTKLSKYNNFHCRSLFVLKKMIKSHLDSPLKSKQILQSSLQISLEAFLELLMKNKQLHSTVIGCQITRYILSLFIEVFKVFSNRLPIHLVEGTIQTLLNLIHRHNSITR</sequence>
<evidence type="ECO:0000256" key="6">
    <source>
        <dbReference type="ARBA" id="ARBA00022927"/>
    </source>
</evidence>
<evidence type="ECO:0000259" key="8">
    <source>
        <dbReference type="Pfam" id="PF08389"/>
    </source>
</evidence>
<organism evidence="9">
    <name type="scientific">Sarcoptes scabiei</name>
    <name type="common">Itch mite</name>
    <name type="synonym">Acarus scabiei</name>
    <dbReference type="NCBI Taxonomy" id="52283"/>
    <lineage>
        <taxon>Eukaryota</taxon>
        <taxon>Metazoa</taxon>
        <taxon>Ecdysozoa</taxon>
        <taxon>Arthropoda</taxon>
        <taxon>Chelicerata</taxon>
        <taxon>Arachnida</taxon>
        <taxon>Acari</taxon>
        <taxon>Acariformes</taxon>
        <taxon>Sarcoptiformes</taxon>
        <taxon>Astigmata</taxon>
        <taxon>Psoroptidia</taxon>
        <taxon>Sarcoptoidea</taxon>
        <taxon>Sarcoptidae</taxon>
        <taxon>Sarcoptinae</taxon>
        <taxon>Sarcoptes</taxon>
    </lineage>
</organism>
<reference evidence="11" key="1">
    <citation type="journal article" date="2020" name="PLoS Negl. Trop. Dis.">
        <title>High-quality nuclear genome for Sarcoptes scabiei-A critical resource for a neglected parasite.</title>
        <authorList>
            <person name="Korhonen P.K."/>
            <person name="Gasser R.B."/>
            <person name="Ma G."/>
            <person name="Wang T."/>
            <person name="Stroehlein A.J."/>
            <person name="Young N.D."/>
            <person name="Ang C.S."/>
            <person name="Fernando D.D."/>
            <person name="Lu H.C."/>
            <person name="Taylor S."/>
            <person name="Reynolds S.L."/>
            <person name="Mofiz E."/>
            <person name="Najaraj S.H."/>
            <person name="Gowda H."/>
            <person name="Madugundu A."/>
            <person name="Renuse S."/>
            <person name="Holt D."/>
            <person name="Pandey A."/>
            <person name="Papenfuss A.T."/>
            <person name="Fischer K."/>
        </authorList>
    </citation>
    <scope>NUCLEOTIDE SEQUENCE [LARGE SCALE GENOMIC DNA]</scope>
</reference>
<keyword evidence="4" id="KW-0813">Transport</keyword>
<reference evidence="10" key="3">
    <citation type="submission" date="2022-06" db="UniProtKB">
        <authorList>
            <consortium name="EnsemblMetazoa"/>
        </authorList>
    </citation>
    <scope>IDENTIFICATION</scope>
</reference>
<keyword evidence="11" id="KW-1185">Reference proteome</keyword>
<evidence type="ECO:0000313" key="9">
    <source>
        <dbReference type="EMBL" id="KAF7491994.1"/>
    </source>
</evidence>
<dbReference type="GO" id="GO:0006611">
    <property type="term" value="P:protein export from nucleus"/>
    <property type="evidence" value="ECO:0007669"/>
    <property type="project" value="InterPro"/>
</dbReference>
<feature type="domain" description="Exportin-1/Importin-beta-like" evidence="8">
    <location>
        <begin position="140"/>
        <end position="246"/>
    </location>
</feature>
<reference evidence="9" key="2">
    <citation type="submission" date="2020-01" db="EMBL/GenBank/DDBJ databases">
        <authorList>
            <person name="Korhonen P.K.K."/>
            <person name="Guangxu M.G."/>
            <person name="Wang T.W."/>
            <person name="Stroehlein A.J.S."/>
            <person name="Young N.D."/>
            <person name="Ang C.-S.A."/>
            <person name="Fernando D.W.F."/>
            <person name="Lu H.L."/>
            <person name="Taylor S.T."/>
            <person name="Ehtesham M.E.M."/>
            <person name="Najaraj S.H.N."/>
            <person name="Harsha G.H.G."/>
            <person name="Madugundu A.M."/>
            <person name="Renuse S.R."/>
            <person name="Holt D.H."/>
            <person name="Pandey A.P."/>
            <person name="Papenfuss A.P."/>
            <person name="Gasser R.B.G."/>
            <person name="Fischer K.F."/>
        </authorList>
    </citation>
    <scope>NUCLEOTIDE SEQUENCE</scope>
    <source>
        <strain evidence="9">SSS_KF_BRIS2020</strain>
    </source>
</reference>
<proteinExistence type="inferred from homology"/>
<dbReference type="InterPro" id="IPR040016">
    <property type="entry name" value="XPO6"/>
</dbReference>
<comment type="subcellular location">
    <subcellularLocation>
        <location evidence="2">Cytoplasm</location>
    </subcellularLocation>
    <subcellularLocation>
        <location evidence="1">Nucleus</location>
    </subcellularLocation>
</comment>
<protein>
    <submittedName>
        <fullName evidence="9">Exportin-6</fullName>
    </submittedName>
</protein>
<evidence type="ECO:0000256" key="3">
    <source>
        <dbReference type="ARBA" id="ARBA00009466"/>
    </source>
</evidence>
<dbReference type="InterPro" id="IPR013598">
    <property type="entry name" value="Exportin-1/Importin-b-like"/>
</dbReference>
<dbReference type="InterPro" id="IPR016024">
    <property type="entry name" value="ARM-type_fold"/>
</dbReference>
<evidence type="ECO:0000256" key="2">
    <source>
        <dbReference type="ARBA" id="ARBA00004496"/>
    </source>
</evidence>
<dbReference type="Gene3D" id="1.25.10.10">
    <property type="entry name" value="Leucine-rich Repeat Variant"/>
    <property type="match status" value="1"/>
</dbReference>
<evidence type="ECO:0000256" key="5">
    <source>
        <dbReference type="ARBA" id="ARBA00022490"/>
    </source>
</evidence>
<keyword evidence="7" id="KW-0539">Nucleus</keyword>
<keyword evidence="5" id="KW-0963">Cytoplasm</keyword>
<dbReference type="SUPFAM" id="SSF48371">
    <property type="entry name" value="ARM repeat"/>
    <property type="match status" value="1"/>
</dbReference>
<accession>A0A834R6W9</accession>
<dbReference type="PANTHER" id="PTHR21452">
    <property type="entry name" value="EXPORTIN-6"/>
    <property type="match status" value="1"/>
</dbReference>
<dbReference type="GO" id="GO:0005634">
    <property type="term" value="C:nucleus"/>
    <property type="evidence" value="ECO:0007669"/>
    <property type="project" value="UniProtKB-SubCell"/>
</dbReference>